<organism evidence="2 3">
    <name type="scientific">Escherichia phage A73</name>
    <dbReference type="NCBI Taxonomy" id="3003819"/>
    <lineage>
        <taxon>Viruses</taxon>
        <taxon>Duplodnaviria</taxon>
        <taxon>Heunggongvirae</taxon>
        <taxon>Uroviricota</taxon>
        <taxon>Caudoviricetes</taxon>
        <taxon>Vequintavirinae</taxon>
        <taxon>Septuagintavirus</taxon>
        <taxon>Septuagintavirus A73</taxon>
    </lineage>
</organism>
<feature type="compositionally biased region" description="Basic and acidic residues" evidence="1">
    <location>
        <begin position="15"/>
        <end position="28"/>
    </location>
</feature>
<reference evidence="2 3" key="1">
    <citation type="submission" date="2022-11" db="EMBL/GenBank/DDBJ databases">
        <authorList>
            <person name="Cortes-Martin A."/>
            <person name="Buttimer C.T.H."/>
            <person name="Hill C."/>
        </authorList>
    </citation>
    <scope>NUCLEOTIDE SEQUENCE [LARGE SCALE GENOMIC DNA]</scope>
</reference>
<proteinExistence type="predicted"/>
<feature type="region of interest" description="Disordered" evidence="1">
    <location>
        <begin position="1"/>
        <end position="33"/>
    </location>
</feature>
<feature type="compositionally biased region" description="Basic residues" evidence="1">
    <location>
        <begin position="1"/>
        <end position="11"/>
    </location>
</feature>
<gene>
    <name evidence="2" type="ORF">A73_261</name>
</gene>
<evidence type="ECO:0000313" key="2">
    <source>
        <dbReference type="EMBL" id="WBF77693.1"/>
    </source>
</evidence>
<protein>
    <submittedName>
        <fullName evidence="2">Uncharacterized protein</fullName>
    </submittedName>
</protein>
<accession>A0AAE9VXG2</accession>
<sequence>MVNKIAHRWNGTRKSLAEEAEKRKEQEQKIGSGSARRIYIEPKDKKVIYDGTEQQFIYQIAKKDADALGFTQSYLEYAYDNGIESIILQEDKDKSQYKSVKAQSYRIVKLVNLFDIDNPTYALRRLAV</sequence>
<name>A0AAE9VXG2_9CAUD</name>
<keyword evidence="3" id="KW-1185">Reference proteome</keyword>
<evidence type="ECO:0000313" key="3">
    <source>
        <dbReference type="Proteomes" id="UP001223579"/>
    </source>
</evidence>
<dbReference type="EMBL" id="OP778609">
    <property type="protein sequence ID" value="WBF77693.1"/>
    <property type="molecule type" value="Genomic_DNA"/>
</dbReference>
<dbReference type="Proteomes" id="UP001223579">
    <property type="component" value="Segment"/>
</dbReference>
<evidence type="ECO:0000256" key="1">
    <source>
        <dbReference type="SAM" id="MobiDB-lite"/>
    </source>
</evidence>